<dbReference type="SUPFAM" id="SSF140931">
    <property type="entry name" value="Fic-like"/>
    <property type="match status" value="1"/>
</dbReference>
<dbReference type="Gene3D" id="1.10.3290.10">
    <property type="entry name" value="Fido-like domain"/>
    <property type="match status" value="1"/>
</dbReference>
<evidence type="ECO:0000313" key="3">
    <source>
        <dbReference type="EMBL" id="QNO51090.1"/>
    </source>
</evidence>
<evidence type="ECO:0000259" key="1">
    <source>
        <dbReference type="PROSITE" id="PS51459"/>
    </source>
</evidence>
<evidence type="ECO:0000313" key="4">
    <source>
        <dbReference type="EMBL" id="QNO53786.1"/>
    </source>
</evidence>
<dbReference type="EMBL" id="MT631452">
    <property type="protein sequence ID" value="QNO50822.1"/>
    <property type="molecule type" value="Genomic_DNA"/>
</dbReference>
<dbReference type="AlphaFoldDB" id="A0A7G9YS38"/>
<dbReference type="InterPro" id="IPR036597">
    <property type="entry name" value="Fido-like_dom_sf"/>
</dbReference>
<organism evidence="2">
    <name type="scientific">Candidatus Methanophagaceae archaeon ANME-1 ERB6</name>
    <dbReference type="NCBI Taxonomy" id="2759912"/>
    <lineage>
        <taxon>Archaea</taxon>
        <taxon>Methanobacteriati</taxon>
        <taxon>Methanobacteriota</taxon>
        <taxon>Stenosarchaea group</taxon>
        <taxon>Methanomicrobia</taxon>
        <taxon>Candidatus Methanophagales</taxon>
        <taxon>Candidatus Methanophagaceae</taxon>
    </lineage>
</organism>
<dbReference type="InterPro" id="IPR003812">
    <property type="entry name" value="Fido"/>
</dbReference>
<dbReference type="SUPFAM" id="SSF46785">
    <property type="entry name" value="Winged helix' DNA-binding domain"/>
    <property type="match status" value="1"/>
</dbReference>
<gene>
    <name evidence="4" type="ORF">BHOFEJJL_00005</name>
    <name evidence="3" type="ORF">FOHEAFGF_00014</name>
    <name evidence="2" type="ORF">GLJDJJHM_00027</name>
</gene>
<dbReference type="InterPro" id="IPR036390">
    <property type="entry name" value="WH_DNA-bd_sf"/>
</dbReference>
<dbReference type="PANTHER" id="PTHR13504">
    <property type="entry name" value="FIDO DOMAIN-CONTAINING PROTEIN DDB_G0283145"/>
    <property type="match status" value="1"/>
</dbReference>
<sequence>MFNPNFRYTNEIVRLLIKISASREIILNSPLIPKWEVTLRREAIIRSAHSSTSIEGNRLSLDQVSDLAIGREVMAARKDKQEVLNYLKVLENLGRLTRGDKITDEDILNIHRGLTEDTLENPSDCGVYRNRYVVVGNRLTGEIIFRPPENEEVPGLVEDLVEWVNSNEAKELDPILVAGVAHYEFVRIHPFVDGNGRTARALATLILYLRGFDTKQFFCIDDYYDSDRQAYYRALQSVDQKTLDLTDWLEYFAEGVAVSIDAVKERVVRLSSERLRKAKRGQIALTERQMQIVEFINQNGKITVGDVSRMFKITRQASLKEISKLVELEVVKLMGKGRGAHYVLS</sequence>
<dbReference type="InterPro" id="IPR040198">
    <property type="entry name" value="Fido_containing"/>
</dbReference>
<accession>A0A7G9YS38</accession>
<name>A0A7G9YS38_9EURY</name>
<dbReference type="InterPro" id="IPR036388">
    <property type="entry name" value="WH-like_DNA-bd_sf"/>
</dbReference>
<proteinExistence type="predicted"/>
<feature type="domain" description="Fido" evidence="1">
    <location>
        <begin position="102"/>
        <end position="254"/>
    </location>
</feature>
<dbReference type="Pfam" id="PF02661">
    <property type="entry name" value="Fic"/>
    <property type="match status" value="1"/>
</dbReference>
<dbReference type="EMBL" id="MT631551">
    <property type="protein sequence ID" value="QNO53786.1"/>
    <property type="molecule type" value="Genomic_DNA"/>
</dbReference>
<dbReference type="EMBL" id="MT631460">
    <property type="protein sequence ID" value="QNO51090.1"/>
    <property type="molecule type" value="Genomic_DNA"/>
</dbReference>
<dbReference type="PROSITE" id="PS51459">
    <property type="entry name" value="FIDO"/>
    <property type="match status" value="1"/>
</dbReference>
<reference evidence="2" key="1">
    <citation type="submission" date="2020-06" db="EMBL/GenBank/DDBJ databases">
        <title>Unique genomic features of the anaerobic methanotrophic archaea.</title>
        <authorList>
            <person name="Chadwick G.L."/>
            <person name="Skennerton C.T."/>
            <person name="Laso-Perez R."/>
            <person name="Leu A.O."/>
            <person name="Speth D.R."/>
            <person name="Yu H."/>
            <person name="Morgan-Lang C."/>
            <person name="Hatzenpichler R."/>
            <person name="Goudeau D."/>
            <person name="Malmstrom R."/>
            <person name="Brazelton W.J."/>
            <person name="Woyke T."/>
            <person name="Hallam S.J."/>
            <person name="Tyson G.W."/>
            <person name="Wegener G."/>
            <person name="Boetius A."/>
            <person name="Orphan V."/>
        </authorList>
    </citation>
    <scope>NUCLEOTIDE SEQUENCE</scope>
</reference>
<evidence type="ECO:0000313" key="2">
    <source>
        <dbReference type="EMBL" id="QNO50822.1"/>
    </source>
</evidence>
<protein>
    <recommendedName>
        <fullName evidence="1">Fido domain-containing protein</fullName>
    </recommendedName>
</protein>
<dbReference type="PANTHER" id="PTHR13504:SF38">
    <property type="entry name" value="FIDO DOMAIN-CONTAINING PROTEIN"/>
    <property type="match status" value="1"/>
</dbReference>
<dbReference type="Gene3D" id="1.10.10.10">
    <property type="entry name" value="Winged helix-like DNA-binding domain superfamily/Winged helix DNA-binding domain"/>
    <property type="match status" value="1"/>
</dbReference>